<comment type="subcellular location">
    <subcellularLocation>
        <location evidence="1">Periplasm</location>
    </subcellularLocation>
</comment>
<keyword evidence="8" id="KW-1185">Reference proteome</keyword>
<accession>A0ABN0NYA6</accession>
<comment type="similarity">
    <text evidence="2">Belongs to the bacterial solute-binding protein 1 family.</text>
</comment>
<reference evidence="7 8" key="1">
    <citation type="submission" date="2013-08" db="EMBL/GenBank/DDBJ databases">
        <authorList>
            <person name="Weinstock G."/>
            <person name="Sodergren E."/>
            <person name="Wylie T."/>
            <person name="Fulton L."/>
            <person name="Fulton R."/>
            <person name="Fronick C."/>
            <person name="O'Laughlin M."/>
            <person name="Godfrey J."/>
            <person name="Miner T."/>
            <person name="Herter B."/>
            <person name="Appelbaum E."/>
            <person name="Cordes M."/>
            <person name="Lek S."/>
            <person name="Wollam A."/>
            <person name="Pepin K.H."/>
            <person name="Palsikar V.B."/>
            <person name="Mitreva M."/>
            <person name="Wilson R.K."/>
        </authorList>
    </citation>
    <scope>NUCLEOTIDE SEQUENCE [LARGE SCALE GENOMIC DNA]</scope>
    <source>
        <strain evidence="7 8">ATCC 700332</strain>
    </source>
</reference>
<evidence type="ECO:0000256" key="3">
    <source>
        <dbReference type="ARBA" id="ARBA00011557"/>
    </source>
</evidence>
<evidence type="ECO:0000256" key="6">
    <source>
        <dbReference type="ARBA" id="ARBA00022729"/>
    </source>
</evidence>
<sequence>MTYKSRYSSNTSKEEKMKKKICKGLCVLLVCSIGLFTGCQKNGGNTKKIKVLNWGTESEGAVWVELAKSFTEKTGIQIDVETAEWSVYWDKINTLYAAGTPPEVFAMDAPLFMDWYSRGALLSLQDFLDKDTEVLSALYPVTLNAYKTDKGFFGLPRDFQTIALFYNKDMFDKAGVPYPDETWTWEDLSITAKKLIVKDKSGYYTQWGFAPDLWDVELLMSSLVWSYGGTILSPDYKKTTIADNMEPWQLLSKMIIVDKSIPDMDTQAQYGGDLFYAGKAAMTPMGHWSVPQYSSCNFKWDVVPLPQGPAGRATSVNSAGFVMAKNCKNPEAGWEWIKYVLSAEGQSKLAALGFAIPARKDIAQSDVFLNQPVKINHRIFIDALEYAHPKPVFKGYDAWSNAFGNAMAAIYESDDIAAVMKTAVSDADASLVKQ</sequence>
<keyword evidence="6" id="KW-0732">Signal</keyword>
<dbReference type="Pfam" id="PF01547">
    <property type="entry name" value="SBP_bac_1"/>
    <property type="match status" value="1"/>
</dbReference>
<dbReference type="PANTHER" id="PTHR43649">
    <property type="entry name" value="ARABINOSE-BINDING PROTEIN-RELATED"/>
    <property type="match status" value="1"/>
</dbReference>
<dbReference type="SUPFAM" id="SSF53850">
    <property type="entry name" value="Periplasmic binding protein-like II"/>
    <property type="match status" value="1"/>
</dbReference>
<evidence type="ECO:0000256" key="1">
    <source>
        <dbReference type="ARBA" id="ARBA00004418"/>
    </source>
</evidence>
<keyword evidence="5" id="KW-0813">Transport</keyword>
<evidence type="ECO:0000256" key="2">
    <source>
        <dbReference type="ARBA" id="ARBA00008520"/>
    </source>
</evidence>
<comment type="subunit">
    <text evidence="3">The complex is composed of two ATP-binding proteins (UgpC), two transmembrane proteins (UgpA and UgpE) and a solute-binding protein (UgpB).</text>
</comment>
<evidence type="ECO:0000256" key="4">
    <source>
        <dbReference type="ARBA" id="ARBA00017470"/>
    </source>
</evidence>
<dbReference type="InterPro" id="IPR006059">
    <property type="entry name" value="SBP"/>
</dbReference>
<dbReference type="CDD" id="cd13585">
    <property type="entry name" value="PBP2_TMBP_like"/>
    <property type="match status" value="1"/>
</dbReference>
<dbReference type="Proteomes" id="UP000016649">
    <property type="component" value="Unassembled WGS sequence"/>
</dbReference>
<evidence type="ECO:0000313" key="8">
    <source>
        <dbReference type="Proteomes" id="UP000016649"/>
    </source>
</evidence>
<name>A0ABN0NYA6_TRELE</name>
<comment type="caution">
    <text evidence="7">The sequence shown here is derived from an EMBL/GenBank/DDBJ whole genome shotgun (WGS) entry which is preliminary data.</text>
</comment>
<evidence type="ECO:0000313" key="7">
    <source>
        <dbReference type="EMBL" id="ERJ92566.1"/>
    </source>
</evidence>
<dbReference type="InterPro" id="IPR050490">
    <property type="entry name" value="Bact_solute-bd_prot1"/>
</dbReference>
<dbReference type="PANTHER" id="PTHR43649:SF31">
    <property type="entry name" value="SN-GLYCEROL-3-PHOSPHATE-BINDING PERIPLASMIC PROTEIN UGPB"/>
    <property type="match status" value="1"/>
</dbReference>
<gene>
    <name evidence="7" type="ORF">HMPREF9193_01321</name>
</gene>
<organism evidence="7 8">
    <name type="scientific">Treponema lecithinolyticum ATCC 700332</name>
    <dbReference type="NCBI Taxonomy" id="1321815"/>
    <lineage>
        <taxon>Bacteria</taxon>
        <taxon>Pseudomonadati</taxon>
        <taxon>Spirochaetota</taxon>
        <taxon>Spirochaetia</taxon>
        <taxon>Spirochaetales</taxon>
        <taxon>Treponemataceae</taxon>
        <taxon>Treponema</taxon>
    </lineage>
</organism>
<evidence type="ECO:0000256" key="5">
    <source>
        <dbReference type="ARBA" id="ARBA00022448"/>
    </source>
</evidence>
<proteinExistence type="inferred from homology"/>
<protein>
    <recommendedName>
        <fullName evidence="4">sn-glycerol-3-phosphate-binding periplasmic protein UgpB</fullName>
    </recommendedName>
</protein>
<dbReference type="EMBL" id="AWVH01000033">
    <property type="protein sequence ID" value="ERJ92566.1"/>
    <property type="molecule type" value="Genomic_DNA"/>
</dbReference>
<dbReference type="Gene3D" id="3.40.190.10">
    <property type="entry name" value="Periplasmic binding protein-like II"/>
    <property type="match status" value="1"/>
</dbReference>